<comment type="caution">
    <text evidence="1">The sequence shown here is derived from an EMBL/GenBank/DDBJ whole genome shotgun (WGS) entry which is preliminary data.</text>
</comment>
<protein>
    <submittedName>
        <fullName evidence="1">Uncharacterized protein</fullName>
    </submittedName>
</protein>
<proteinExistence type="predicted"/>
<dbReference type="HOGENOM" id="CLU_2759168_0_0_1"/>
<accession>A0A015INX0</accession>
<sequence length="70" mass="8109">MGVSNRLLMPNYLHNEFNDPISTPNAKETTIRCPCQELGDLGKRELKKKYFGWAVIKKSNYTFIMAPNQF</sequence>
<keyword evidence="2" id="KW-1185">Reference proteome</keyword>
<organism evidence="1 2">
    <name type="scientific">Rhizophagus irregularis (strain DAOM 197198w)</name>
    <name type="common">Glomus intraradices</name>
    <dbReference type="NCBI Taxonomy" id="1432141"/>
    <lineage>
        <taxon>Eukaryota</taxon>
        <taxon>Fungi</taxon>
        <taxon>Fungi incertae sedis</taxon>
        <taxon>Mucoromycota</taxon>
        <taxon>Glomeromycotina</taxon>
        <taxon>Glomeromycetes</taxon>
        <taxon>Glomerales</taxon>
        <taxon>Glomeraceae</taxon>
        <taxon>Rhizophagus</taxon>
    </lineage>
</organism>
<dbReference type="EMBL" id="JEMT01026571">
    <property type="protein sequence ID" value="EXX58912.1"/>
    <property type="molecule type" value="Genomic_DNA"/>
</dbReference>
<dbReference type="Proteomes" id="UP000022910">
    <property type="component" value="Unassembled WGS sequence"/>
</dbReference>
<name>A0A015INX0_RHIIW</name>
<gene>
    <name evidence="1" type="ORF">RirG_193460</name>
</gene>
<evidence type="ECO:0000313" key="2">
    <source>
        <dbReference type="Proteomes" id="UP000022910"/>
    </source>
</evidence>
<reference evidence="1 2" key="1">
    <citation type="submission" date="2014-02" db="EMBL/GenBank/DDBJ databases">
        <title>Single nucleus genome sequencing reveals high similarity among nuclei of an endomycorrhizal fungus.</title>
        <authorList>
            <person name="Lin K."/>
            <person name="Geurts R."/>
            <person name="Zhang Z."/>
            <person name="Limpens E."/>
            <person name="Saunders D.G."/>
            <person name="Mu D."/>
            <person name="Pang E."/>
            <person name="Cao H."/>
            <person name="Cha H."/>
            <person name="Lin T."/>
            <person name="Zhou Q."/>
            <person name="Shang Y."/>
            <person name="Li Y."/>
            <person name="Ivanov S."/>
            <person name="Sharma T."/>
            <person name="Velzen R.V."/>
            <person name="Ruijter N.D."/>
            <person name="Aanen D.K."/>
            <person name="Win J."/>
            <person name="Kamoun S."/>
            <person name="Bisseling T."/>
            <person name="Huang S."/>
        </authorList>
    </citation>
    <scope>NUCLEOTIDE SEQUENCE [LARGE SCALE GENOMIC DNA]</scope>
    <source>
        <strain evidence="2">DAOM197198w</strain>
    </source>
</reference>
<evidence type="ECO:0000313" key="1">
    <source>
        <dbReference type="EMBL" id="EXX58912.1"/>
    </source>
</evidence>
<dbReference type="AlphaFoldDB" id="A0A015INX0"/>